<evidence type="ECO:0000313" key="9">
    <source>
        <dbReference type="EMBL" id="EFN53602.1"/>
    </source>
</evidence>
<dbReference type="GO" id="GO:0005930">
    <property type="term" value="C:axoneme"/>
    <property type="evidence" value="ECO:0007669"/>
    <property type="project" value="UniProtKB-SubCell"/>
</dbReference>
<keyword evidence="6" id="KW-0812">Transmembrane</keyword>
<feature type="region of interest" description="Disordered" evidence="5">
    <location>
        <begin position="256"/>
        <end position="286"/>
    </location>
</feature>
<protein>
    <recommendedName>
        <fullName evidence="8">Protein kinase domain-containing protein</fullName>
    </recommendedName>
</protein>
<evidence type="ECO:0000256" key="2">
    <source>
        <dbReference type="ARBA" id="ARBA00022614"/>
    </source>
</evidence>
<dbReference type="SUPFAM" id="SSF56112">
    <property type="entry name" value="Protein kinase-like (PK-like)"/>
    <property type="match status" value="1"/>
</dbReference>
<dbReference type="InterPro" id="IPR000719">
    <property type="entry name" value="Prot_kinase_dom"/>
</dbReference>
<reference evidence="9 10" key="1">
    <citation type="journal article" date="2010" name="Plant Cell">
        <title>The Chlorella variabilis NC64A genome reveals adaptation to photosymbiosis, coevolution with viruses, and cryptic sex.</title>
        <authorList>
            <person name="Blanc G."/>
            <person name="Duncan G."/>
            <person name="Agarkova I."/>
            <person name="Borodovsky M."/>
            <person name="Gurnon J."/>
            <person name="Kuo A."/>
            <person name="Lindquist E."/>
            <person name="Lucas S."/>
            <person name="Pangilinan J."/>
            <person name="Polle J."/>
            <person name="Salamov A."/>
            <person name="Terry A."/>
            <person name="Yamada T."/>
            <person name="Dunigan D.D."/>
            <person name="Grigoriev I.V."/>
            <person name="Claverie J.M."/>
            <person name="Van Etten J.L."/>
        </authorList>
    </citation>
    <scope>NUCLEOTIDE SEQUENCE [LARGE SCALE GENOMIC DNA]</scope>
    <source>
        <strain evidence="9 10">NC64A</strain>
    </source>
</reference>
<keyword evidence="6" id="KW-1133">Transmembrane helix</keyword>
<dbReference type="GeneID" id="17352866"/>
<dbReference type="InParanoid" id="E1ZL57"/>
<keyword evidence="3" id="KW-0677">Repeat</keyword>
<evidence type="ECO:0000256" key="5">
    <source>
        <dbReference type="SAM" id="MobiDB-lite"/>
    </source>
</evidence>
<feature type="compositionally biased region" description="Low complexity" evidence="5">
    <location>
        <begin position="802"/>
        <end position="812"/>
    </location>
</feature>
<dbReference type="PROSITE" id="PS50011">
    <property type="entry name" value="PROTEIN_KINASE_DOM"/>
    <property type="match status" value="1"/>
</dbReference>
<evidence type="ECO:0000256" key="7">
    <source>
        <dbReference type="SAM" id="SignalP"/>
    </source>
</evidence>
<keyword evidence="4" id="KW-0067">ATP-binding</keyword>
<dbReference type="Gene3D" id="3.30.200.20">
    <property type="entry name" value="Phosphorylase Kinase, domain 1"/>
    <property type="match status" value="1"/>
</dbReference>
<feature type="signal peptide" evidence="7">
    <location>
        <begin position="1"/>
        <end position="34"/>
    </location>
</feature>
<keyword evidence="2" id="KW-0433">Leucine-rich repeat</keyword>
<dbReference type="InterPro" id="IPR046959">
    <property type="entry name" value="PRK1-6/SRF4-like"/>
</dbReference>
<feature type="binding site" evidence="4">
    <location>
        <position position="937"/>
    </location>
    <ligand>
        <name>ATP</name>
        <dbReference type="ChEBI" id="CHEBI:30616"/>
    </ligand>
</feature>
<evidence type="ECO:0000259" key="8">
    <source>
        <dbReference type="PROSITE" id="PS50011"/>
    </source>
</evidence>
<dbReference type="Gene3D" id="3.80.10.10">
    <property type="entry name" value="Ribonuclease Inhibitor"/>
    <property type="match status" value="4"/>
</dbReference>
<keyword evidence="4" id="KW-0547">Nucleotide-binding</keyword>
<dbReference type="OMA" id="SSCHEDA"/>
<organism evidence="10">
    <name type="scientific">Chlorella variabilis</name>
    <name type="common">Green alga</name>
    <dbReference type="NCBI Taxonomy" id="554065"/>
    <lineage>
        <taxon>Eukaryota</taxon>
        <taxon>Viridiplantae</taxon>
        <taxon>Chlorophyta</taxon>
        <taxon>core chlorophytes</taxon>
        <taxon>Trebouxiophyceae</taxon>
        <taxon>Chlorellales</taxon>
        <taxon>Chlorellaceae</taxon>
        <taxon>Chlorella clade</taxon>
        <taxon>Chlorella</taxon>
    </lineage>
</organism>
<dbReference type="SUPFAM" id="SSF52047">
    <property type="entry name" value="RNI-like"/>
    <property type="match status" value="1"/>
</dbReference>
<feature type="region of interest" description="Disordered" evidence="5">
    <location>
        <begin position="799"/>
        <end position="826"/>
    </location>
</feature>
<dbReference type="RefSeq" id="XP_005845704.1">
    <property type="nucleotide sequence ID" value="XM_005845642.1"/>
</dbReference>
<dbReference type="KEGG" id="cvr:CHLNCDRAFT_136834"/>
<feature type="chain" id="PRO_5003156527" description="Protein kinase domain-containing protein" evidence="7">
    <location>
        <begin position="35"/>
        <end position="1252"/>
    </location>
</feature>
<sequence length="1252" mass="130753">MPPPPVPAPRAPLPLPAALLLLVLTTAHWQLARCQPPPPRNLIQIDEELLLGLQAAINNWDQATSSSNCSSVGGTDWVSGLPVCGNATQGMGWRGVVCDGGGHITEVHLEHCGLQGSLPDELAQLPHLAVLDLSLNALTGGVPVTWTAPGAFPALETLNLAGNMLSGALDDFTMASQGCMAGLALNVSVNAFSGGPIPAGWYSRTLTTMDLSFNGVSGPLPVQWGLPKEALGMQFPSSFPSLASLYVQGNNLSGKAEAAQEAVQEPGNEELQQAPPPPALDDADVALSGDGSAAQRALLAQRAAITNWAAFAGSNNVTGWDDATPVCLWTGVACSNGTVLQLDFGCNEVGAPQASGLCRTRAEGSLAPDLATISTMQGVFMTSQSLSGTLPPEWGIDGAFPALQKLDLCYNSLLSGTLPAQWGQPGAFRQLTALWLCDNILTGDLPAGWGSAGAFPVLFQLYLQSNRLSGTLPADWANMTNLSLLSIEKNSLRGALPSEWGSANAFAKLQQLSLDTNQLSGPLPASWGSSDSFPALQQLWLYHNNFTGTIPPAWSNGFWALQILDLHNCSLSGTLPASWGIAPNSFPVLEELWLNDNNLTGQIPEAWAVGRAYLSLGKMGLDDNPTLCGPVPAHLLQPVCWSGATQCTASSTLACPSQFRAADSLDALTPAPEEGGEPIPAGAIAGTVVGALAVGLLAGLGLFAWRRSRTRRLRQRAAAAQAQVERQERDNGAKAPGGGGFPAKGPAGAPPPLLDAAPGAPNGGGGGGPGEAASLPGSYVTSAGAWSMLWASLRGVRGGAAPGATHGAGPRTSAGEEKSAGDSGGSLQHDPIICYITQELASMRSITLDAAAPPPGSRHGLSLAAVATASSAAAPAAAAAGASGRAGPGSREAAADRRMMELWQVQWEELRLERMIGRGSFGFVYLAYWHETAVAAKVLIMSDDPAVGGLELPQATLRSLQEEAAVMCRMRHPNVVAFLGLVSLPPCIWCSRGSLYDVLRRAGRDERVAAELSWQLRMRMAVDAATGLLYLHCRSPPIIHRDVKSPNLLPVLCTPPSRDALSRTVVFLLSKILASEQPQLSTSGGVGNPVWLAPEVLEGQRATAAADVYAFGLVLYELLVWDIPWRLPPFTVKRQGRQAPGSCAHSRGQLSRSALPQPVMRLVVGGSRPEIPAPEALPGPDRPQAEDLEAYCQLLRECWAQEPEARPTFQGIVPRLRQLLHAPGDLGAADSLLLSGYSSALLTSAGPGGQPP</sequence>
<feature type="transmembrane region" description="Helical" evidence="6">
    <location>
        <begin position="683"/>
        <end position="705"/>
    </location>
</feature>
<dbReference type="PANTHER" id="PTHR48007">
    <property type="entry name" value="LEUCINE-RICH REPEAT RECEPTOR-LIKE PROTEIN KINASE PXC1"/>
    <property type="match status" value="1"/>
</dbReference>
<evidence type="ECO:0000256" key="3">
    <source>
        <dbReference type="ARBA" id="ARBA00022737"/>
    </source>
</evidence>
<dbReference type="InterPro" id="IPR001245">
    <property type="entry name" value="Ser-Thr/Tyr_kinase_cat_dom"/>
</dbReference>
<dbReference type="InterPro" id="IPR011009">
    <property type="entry name" value="Kinase-like_dom_sf"/>
</dbReference>
<name>E1ZL57_CHLVA</name>
<dbReference type="Pfam" id="PF00560">
    <property type="entry name" value="LRR_1"/>
    <property type="match status" value="3"/>
</dbReference>
<keyword evidence="6" id="KW-0472">Membrane</keyword>
<proteinExistence type="predicted"/>
<dbReference type="Gene3D" id="1.10.510.10">
    <property type="entry name" value="Transferase(Phosphotransferase) domain 1"/>
    <property type="match status" value="1"/>
</dbReference>
<dbReference type="GO" id="GO:0004672">
    <property type="term" value="F:protein kinase activity"/>
    <property type="evidence" value="ECO:0007669"/>
    <property type="project" value="InterPro"/>
</dbReference>
<comment type="subcellular location">
    <subcellularLocation>
        <location evidence="1">Cytoplasm</location>
        <location evidence="1">Cytoskeleton</location>
        <location evidence="1">Cilium axoneme</location>
    </subcellularLocation>
</comment>
<dbReference type="InterPro" id="IPR032675">
    <property type="entry name" value="LRR_dom_sf"/>
</dbReference>
<evidence type="ECO:0000256" key="4">
    <source>
        <dbReference type="PROSITE-ProRule" id="PRU10141"/>
    </source>
</evidence>
<keyword evidence="7" id="KW-0732">Signal</keyword>
<dbReference type="STRING" id="554065.E1ZL57"/>
<feature type="domain" description="Protein kinase" evidence="8">
    <location>
        <begin position="910"/>
        <end position="1220"/>
    </location>
</feature>
<dbReference type="AlphaFoldDB" id="E1ZL57"/>
<dbReference type="EMBL" id="GL433851">
    <property type="protein sequence ID" value="EFN53602.1"/>
    <property type="molecule type" value="Genomic_DNA"/>
</dbReference>
<dbReference type="eggNOG" id="ENOG502QUAH">
    <property type="taxonomic scope" value="Eukaryota"/>
</dbReference>
<dbReference type="Pfam" id="PF07714">
    <property type="entry name" value="PK_Tyr_Ser-Thr"/>
    <property type="match status" value="1"/>
</dbReference>
<dbReference type="PANTHER" id="PTHR48007:SF4">
    <property type="entry name" value="LEUCINE-RICH REPEAT RECEPTOR-LIKE PROTEIN KINASE PXC1"/>
    <property type="match status" value="1"/>
</dbReference>
<dbReference type="SMART" id="SM00220">
    <property type="entry name" value="S_TKc"/>
    <property type="match status" value="1"/>
</dbReference>
<dbReference type="InterPro" id="IPR017441">
    <property type="entry name" value="Protein_kinase_ATP_BS"/>
</dbReference>
<evidence type="ECO:0000313" key="10">
    <source>
        <dbReference type="Proteomes" id="UP000008141"/>
    </source>
</evidence>
<evidence type="ECO:0000256" key="1">
    <source>
        <dbReference type="ARBA" id="ARBA00004430"/>
    </source>
</evidence>
<dbReference type="GO" id="GO:0005524">
    <property type="term" value="F:ATP binding"/>
    <property type="evidence" value="ECO:0007669"/>
    <property type="project" value="UniProtKB-UniRule"/>
</dbReference>
<dbReference type="Proteomes" id="UP000008141">
    <property type="component" value="Unassembled WGS sequence"/>
</dbReference>
<accession>E1ZL57</accession>
<dbReference type="PROSITE" id="PS00107">
    <property type="entry name" value="PROTEIN_KINASE_ATP"/>
    <property type="match status" value="1"/>
</dbReference>
<keyword evidence="10" id="KW-1185">Reference proteome</keyword>
<dbReference type="OrthoDB" id="1877432at2759"/>
<gene>
    <name evidence="9" type="ORF">CHLNCDRAFT_136834</name>
</gene>
<evidence type="ECO:0000256" key="6">
    <source>
        <dbReference type="SAM" id="Phobius"/>
    </source>
</evidence>
<dbReference type="InterPro" id="IPR001611">
    <property type="entry name" value="Leu-rich_rpt"/>
</dbReference>
<feature type="region of interest" description="Disordered" evidence="5">
    <location>
        <begin position="716"/>
        <end position="770"/>
    </location>
</feature>
<feature type="compositionally biased region" description="Gly residues" evidence="5">
    <location>
        <begin position="761"/>
        <end position="770"/>
    </location>
</feature>